<dbReference type="RefSeq" id="XP_064073411.1">
    <property type="nucleotide sequence ID" value="XM_064217341.1"/>
</dbReference>
<accession>A0ABM4AQ43</accession>
<dbReference type="InterPro" id="IPR016181">
    <property type="entry name" value="Acyl_CoA_acyltransferase"/>
</dbReference>
<dbReference type="GeneID" id="113403070"/>
<dbReference type="Pfam" id="PF00583">
    <property type="entry name" value="Acetyltransf_1"/>
    <property type="match status" value="1"/>
</dbReference>
<evidence type="ECO:0000259" key="1">
    <source>
        <dbReference type="Pfam" id="PF00583"/>
    </source>
</evidence>
<dbReference type="Gene3D" id="3.40.630.30">
    <property type="match status" value="1"/>
</dbReference>
<organism evidence="2 3">
    <name type="scientific">Vanessa tameamea</name>
    <name type="common">Kamehameha butterfly</name>
    <dbReference type="NCBI Taxonomy" id="334116"/>
    <lineage>
        <taxon>Eukaryota</taxon>
        <taxon>Metazoa</taxon>
        <taxon>Ecdysozoa</taxon>
        <taxon>Arthropoda</taxon>
        <taxon>Hexapoda</taxon>
        <taxon>Insecta</taxon>
        <taxon>Pterygota</taxon>
        <taxon>Neoptera</taxon>
        <taxon>Endopterygota</taxon>
        <taxon>Lepidoptera</taxon>
        <taxon>Glossata</taxon>
        <taxon>Ditrysia</taxon>
        <taxon>Papilionoidea</taxon>
        <taxon>Nymphalidae</taxon>
        <taxon>Nymphalinae</taxon>
        <taxon>Vanessa</taxon>
    </lineage>
</organism>
<proteinExistence type="predicted"/>
<dbReference type="PANTHER" id="PTHR20905">
    <property type="entry name" value="N-ACETYLTRANSFERASE-RELATED"/>
    <property type="match status" value="1"/>
</dbReference>
<sequence length="269" mass="31453">MLSLFTRNLKNIELQFCFVRKCHSLFGIKDLVRLEKPHTFTISPVQSSNHGIAIDMIKQYYLREHVLVRARNMDLSDDRAIDEYLTGILKQGNSLFAKTEDGTAAGICMNFVSSSVDAKNLRSYAFYRQDPNTKDFLYFTAKLQETPNLWNIYKQREVFEMKMLAVLPEFRRQGVATMLAEKSKIQAQEQGYQVIRMDCINPYDYKIAERCMLSCLLRFPLHKLRGAHAPFIKRSSEHNKYVRVYVTHAQQDLPDIIVKRHEIDENMIE</sequence>
<keyword evidence="2" id="KW-1185">Reference proteome</keyword>
<dbReference type="Proteomes" id="UP001652626">
    <property type="component" value="Chromosome 16"/>
</dbReference>
<reference evidence="3" key="1">
    <citation type="submission" date="2025-08" db="UniProtKB">
        <authorList>
            <consortium name="RefSeq"/>
        </authorList>
    </citation>
    <scope>IDENTIFICATION</scope>
    <source>
        <tissue evidence="3">Whole body</tissue>
    </source>
</reference>
<dbReference type="PANTHER" id="PTHR20905:SF1">
    <property type="entry name" value="AT07410P-RELATED"/>
    <property type="match status" value="1"/>
</dbReference>
<protein>
    <submittedName>
        <fullName evidence="3">Uncharacterized protein LOC113403070</fullName>
    </submittedName>
</protein>
<dbReference type="CDD" id="cd04301">
    <property type="entry name" value="NAT_SF"/>
    <property type="match status" value="1"/>
</dbReference>
<feature type="domain" description="N-acetyltransferase" evidence="1">
    <location>
        <begin position="154"/>
        <end position="201"/>
    </location>
</feature>
<evidence type="ECO:0000313" key="3">
    <source>
        <dbReference type="RefSeq" id="XP_064073411.1"/>
    </source>
</evidence>
<dbReference type="SUPFAM" id="SSF55729">
    <property type="entry name" value="Acyl-CoA N-acyltransferases (Nat)"/>
    <property type="match status" value="1"/>
</dbReference>
<evidence type="ECO:0000313" key="2">
    <source>
        <dbReference type="Proteomes" id="UP001652626"/>
    </source>
</evidence>
<gene>
    <name evidence="3" type="primary">LOC113403070</name>
</gene>
<dbReference type="InterPro" id="IPR000182">
    <property type="entry name" value="GNAT_dom"/>
</dbReference>
<name>A0ABM4AQ43_VANTA</name>